<protein>
    <submittedName>
        <fullName evidence="2 3">Fibrinogen and fibronectin</fullName>
    </submittedName>
</protein>
<dbReference type="EMBL" id="DS232010">
    <property type="protein sequence ID" value="EDS31595.1"/>
    <property type="molecule type" value="Genomic_DNA"/>
</dbReference>
<reference evidence="2" key="1">
    <citation type="submission" date="2007-03" db="EMBL/GenBank/DDBJ databases">
        <title>Annotation of Culex pipiens quinquefasciatus.</title>
        <authorList>
            <consortium name="The Broad Institute Genome Sequencing Platform"/>
            <person name="Atkinson P.W."/>
            <person name="Hemingway J."/>
            <person name="Christensen B.M."/>
            <person name="Higgs S."/>
            <person name="Kodira C."/>
            <person name="Hannick L."/>
            <person name="Megy K."/>
            <person name="O'Leary S."/>
            <person name="Pearson M."/>
            <person name="Haas B.J."/>
            <person name="Mauceli E."/>
            <person name="Wortman J.R."/>
            <person name="Lee N.H."/>
            <person name="Guigo R."/>
            <person name="Stanke M."/>
            <person name="Alvarado L."/>
            <person name="Amedeo P."/>
            <person name="Antoine C.H."/>
            <person name="Arensburger P."/>
            <person name="Bidwell S.L."/>
            <person name="Crawford M."/>
            <person name="Camaro F."/>
            <person name="Devon K."/>
            <person name="Engels R."/>
            <person name="Hammond M."/>
            <person name="Howarth C."/>
            <person name="Koehrsen M."/>
            <person name="Lawson D."/>
            <person name="Montgomery P."/>
            <person name="Nene V."/>
            <person name="Nusbaum C."/>
            <person name="Puiu D."/>
            <person name="Romero-Severson J."/>
            <person name="Severson D.W."/>
            <person name="Shumway M."/>
            <person name="Sisk P."/>
            <person name="Stolte C."/>
            <person name="Zeng Q."/>
            <person name="Eisenstadt E."/>
            <person name="Fraser-Liggett C."/>
            <person name="Strausberg R."/>
            <person name="Galagan J."/>
            <person name="Birren B."/>
            <person name="Collins F.H."/>
        </authorList>
    </citation>
    <scope>NUCLEOTIDE SEQUENCE [LARGE SCALE GENOMIC DNA]</scope>
    <source>
        <strain evidence="2">JHB</strain>
    </source>
</reference>
<dbReference type="Proteomes" id="UP000002320">
    <property type="component" value="Unassembled WGS sequence"/>
</dbReference>
<proteinExistence type="predicted"/>
<keyword evidence="4" id="KW-1185">Reference proteome</keyword>
<reference evidence="3" key="2">
    <citation type="submission" date="2021-02" db="UniProtKB">
        <authorList>
            <consortium name="EnsemblMetazoa"/>
        </authorList>
    </citation>
    <scope>IDENTIFICATION</scope>
    <source>
        <strain evidence="3">JHB</strain>
    </source>
</reference>
<name>B0WNE1_CULQU</name>
<keyword evidence="1" id="KW-0472">Membrane</keyword>
<dbReference type="EnsemblMetazoa" id="CPIJ008657-RA">
    <property type="protein sequence ID" value="CPIJ008657-PA"/>
    <property type="gene ID" value="CPIJ008657"/>
</dbReference>
<dbReference type="VEuPathDB" id="VectorBase:CPIJ008657"/>
<keyword evidence="1" id="KW-1133">Transmembrane helix</keyword>
<evidence type="ECO:0000313" key="2">
    <source>
        <dbReference type="EMBL" id="EDS31595.1"/>
    </source>
</evidence>
<organism>
    <name type="scientific">Culex quinquefasciatus</name>
    <name type="common">Southern house mosquito</name>
    <name type="synonym">Culex pungens</name>
    <dbReference type="NCBI Taxonomy" id="7176"/>
    <lineage>
        <taxon>Eukaryota</taxon>
        <taxon>Metazoa</taxon>
        <taxon>Ecdysozoa</taxon>
        <taxon>Arthropoda</taxon>
        <taxon>Hexapoda</taxon>
        <taxon>Insecta</taxon>
        <taxon>Pterygota</taxon>
        <taxon>Neoptera</taxon>
        <taxon>Endopterygota</taxon>
        <taxon>Diptera</taxon>
        <taxon>Nematocera</taxon>
        <taxon>Culicoidea</taxon>
        <taxon>Culicidae</taxon>
        <taxon>Culicinae</taxon>
        <taxon>Culicini</taxon>
        <taxon>Culex</taxon>
        <taxon>Culex</taxon>
    </lineage>
</organism>
<gene>
    <name evidence="3" type="primary">6040897</name>
    <name evidence="2" type="ORF">CpipJ_CPIJ008657</name>
</gene>
<evidence type="ECO:0000256" key="1">
    <source>
        <dbReference type="SAM" id="Phobius"/>
    </source>
</evidence>
<feature type="transmembrane region" description="Helical" evidence="1">
    <location>
        <begin position="39"/>
        <end position="60"/>
    </location>
</feature>
<evidence type="ECO:0000313" key="4">
    <source>
        <dbReference type="Proteomes" id="UP000002320"/>
    </source>
</evidence>
<dbReference type="AlphaFoldDB" id="B0WNE1"/>
<dbReference type="KEGG" id="cqu:CpipJ_CPIJ008657"/>
<keyword evidence="1" id="KW-0812">Transmembrane</keyword>
<evidence type="ECO:0000313" key="3">
    <source>
        <dbReference type="EnsemblMetazoa" id="CPIJ008657-PA"/>
    </source>
</evidence>
<dbReference type="HOGENOM" id="CLU_2500114_0_0_1"/>
<dbReference type="InParanoid" id="B0WNE1"/>
<sequence length="86" mass="9588">MAWSCSFSLAKECPYASHAGPYNRSSVVAFDRPWPIDMMLGRATSTVSAFVVLLVLCMTLRESHGIKHLNDLIANLNRTCASLEKW</sequence>
<accession>B0WNE1</accession>